<dbReference type="GO" id="GO:0046872">
    <property type="term" value="F:metal ion binding"/>
    <property type="evidence" value="ECO:0007669"/>
    <property type="project" value="UniProtKB-KW"/>
</dbReference>
<feature type="domain" description="HMA" evidence="6">
    <location>
        <begin position="146"/>
        <end position="209"/>
    </location>
</feature>
<reference evidence="7 8" key="1">
    <citation type="journal article" date="2019" name="G3 (Bethesda)">
        <title>Sequencing of a Wild Apple (Malus baccata) Genome Unravels the Differences Between Cultivated and Wild Apple Species Regarding Disease Resistance and Cold Tolerance.</title>
        <authorList>
            <person name="Chen X."/>
        </authorList>
    </citation>
    <scope>NUCLEOTIDE SEQUENCE [LARGE SCALE GENOMIC DNA]</scope>
    <source>
        <strain evidence="8">cv. Shandingzi</strain>
        <tissue evidence="7">Leaves</tissue>
    </source>
</reference>
<keyword evidence="3" id="KW-0636">Prenylation</keyword>
<dbReference type="AlphaFoldDB" id="A0A540NIP2"/>
<comment type="caution">
    <text evidence="7">The sequence shown here is derived from an EMBL/GenBank/DDBJ whole genome shotgun (WGS) entry which is preliminary data.</text>
</comment>
<dbReference type="CDD" id="cd00371">
    <property type="entry name" value="HMA"/>
    <property type="match status" value="2"/>
</dbReference>
<dbReference type="InterPro" id="IPR044577">
    <property type="entry name" value="HIPP4/7/8/17/18/19"/>
</dbReference>
<feature type="region of interest" description="Disordered" evidence="5">
    <location>
        <begin position="207"/>
        <end position="289"/>
    </location>
</feature>
<keyword evidence="1" id="KW-0488">Methylation</keyword>
<dbReference type="STRING" id="106549.A0A540NIP2"/>
<dbReference type="SUPFAM" id="SSF55008">
    <property type="entry name" value="HMA, heavy metal-associated domain"/>
    <property type="match status" value="2"/>
</dbReference>
<dbReference type="PANTHER" id="PTHR46195">
    <property type="entry name" value="HEAVY METAL-ASSOCIATED ISOPRENYLATED PLANT PROTEIN 7"/>
    <property type="match status" value="1"/>
</dbReference>
<evidence type="ECO:0000256" key="1">
    <source>
        <dbReference type="ARBA" id="ARBA00022481"/>
    </source>
</evidence>
<dbReference type="PROSITE" id="PS50846">
    <property type="entry name" value="HMA_2"/>
    <property type="match status" value="2"/>
</dbReference>
<dbReference type="Pfam" id="PF00403">
    <property type="entry name" value="HMA"/>
    <property type="match status" value="2"/>
</dbReference>
<dbReference type="EMBL" id="VIEB01000042">
    <property type="protein sequence ID" value="TQE10380.1"/>
    <property type="molecule type" value="Genomic_DNA"/>
</dbReference>
<keyword evidence="3" id="KW-0449">Lipoprotein</keyword>
<evidence type="ECO:0000256" key="5">
    <source>
        <dbReference type="SAM" id="MobiDB-lite"/>
    </source>
</evidence>
<name>A0A540NIP2_MALBA</name>
<dbReference type="InterPro" id="IPR006121">
    <property type="entry name" value="HMA_dom"/>
</dbReference>
<dbReference type="Proteomes" id="UP000315295">
    <property type="component" value="Unassembled WGS sequence"/>
</dbReference>
<keyword evidence="2" id="KW-0479">Metal-binding</keyword>
<evidence type="ECO:0000313" key="7">
    <source>
        <dbReference type="EMBL" id="TQE10380.1"/>
    </source>
</evidence>
<protein>
    <recommendedName>
        <fullName evidence="6">HMA domain-containing protein</fullName>
    </recommendedName>
</protein>
<evidence type="ECO:0000313" key="8">
    <source>
        <dbReference type="Proteomes" id="UP000315295"/>
    </source>
</evidence>
<feature type="domain" description="HMA" evidence="6">
    <location>
        <begin position="55"/>
        <end position="121"/>
    </location>
</feature>
<dbReference type="InterPro" id="IPR036163">
    <property type="entry name" value="HMA_dom_sf"/>
</dbReference>
<dbReference type="PANTHER" id="PTHR46195:SF12">
    <property type="entry name" value="HEAVY METAL-ASSOCIATED ISOPRENYLATED PLANT PROTEIN 4"/>
    <property type="match status" value="1"/>
</dbReference>
<feature type="region of interest" description="Disordered" evidence="5">
    <location>
        <begin position="1"/>
        <end position="49"/>
    </location>
</feature>
<accession>A0A540NIP2</accession>
<evidence type="ECO:0000256" key="3">
    <source>
        <dbReference type="ARBA" id="ARBA00023289"/>
    </source>
</evidence>
<feature type="compositionally biased region" description="Basic and acidic residues" evidence="5">
    <location>
        <begin position="217"/>
        <end position="283"/>
    </location>
</feature>
<sequence>MAEPVAKEKDEDKMKDEKKVKEKDEDKTKDEKKVKEKDEDKTKDEKKVKEKDDGVINAVYKVNLHCKQCARDIKKPLMATQGVHNVEADMEKGEIKVKGVFDPTKIQKRLEKLCKKKVELISPKPQIKESTVTEKKVVKETKEPISRTIVVKIHMHCDKCEQDLKKKLIKNKGIHNVKTDMKAQTLTVEGTIEPEKLISYLRKKVHKHAELVPSKPQKKEETKEKEKSSPKPPEKEEKKEKKEDKQEKKEETKEKEKSSPKPSEKEDKQEKKEDKKDGTEKSTESVTKVIEVKEQVNVVEVKTKESNTPYFIHYVYAPQTFSDENPNACCIM</sequence>
<organism evidence="7 8">
    <name type="scientific">Malus baccata</name>
    <name type="common">Siberian crab apple</name>
    <name type="synonym">Pyrus baccata</name>
    <dbReference type="NCBI Taxonomy" id="106549"/>
    <lineage>
        <taxon>Eukaryota</taxon>
        <taxon>Viridiplantae</taxon>
        <taxon>Streptophyta</taxon>
        <taxon>Embryophyta</taxon>
        <taxon>Tracheophyta</taxon>
        <taxon>Spermatophyta</taxon>
        <taxon>Magnoliopsida</taxon>
        <taxon>eudicotyledons</taxon>
        <taxon>Gunneridae</taxon>
        <taxon>Pentapetalae</taxon>
        <taxon>rosids</taxon>
        <taxon>fabids</taxon>
        <taxon>Rosales</taxon>
        <taxon>Rosaceae</taxon>
        <taxon>Amygdaloideae</taxon>
        <taxon>Maleae</taxon>
        <taxon>Malus</taxon>
    </lineage>
</organism>
<comment type="similarity">
    <text evidence="4">Belongs to the HIPP family.</text>
</comment>
<evidence type="ECO:0000256" key="4">
    <source>
        <dbReference type="ARBA" id="ARBA00024045"/>
    </source>
</evidence>
<gene>
    <name evidence="7" type="ORF">C1H46_003977</name>
</gene>
<proteinExistence type="inferred from homology"/>
<evidence type="ECO:0000259" key="6">
    <source>
        <dbReference type="PROSITE" id="PS50846"/>
    </source>
</evidence>
<keyword evidence="8" id="KW-1185">Reference proteome</keyword>
<evidence type="ECO:0000256" key="2">
    <source>
        <dbReference type="ARBA" id="ARBA00022723"/>
    </source>
</evidence>
<dbReference type="Gene3D" id="3.30.70.100">
    <property type="match status" value="2"/>
</dbReference>